<dbReference type="EMBL" id="LK933338">
    <property type="protein sequence ID" value="CDT68661.1"/>
    <property type="molecule type" value="Genomic_DNA"/>
</dbReference>
<reference evidence="2" key="1">
    <citation type="submission" date="2014-07" db="EMBL/GenBank/DDBJ databases">
        <authorList>
            <person name="Monot Marc"/>
        </authorList>
    </citation>
    <scope>NUCLEOTIDE SEQUENCE</scope>
    <source>
        <strain evidence="2">7032989</strain>
        <strain evidence="1">7032994</strain>
    </source>
</reference>
<protein>
    <submittedName>
        <fullName evidence="2">Uncharacterized protein</fullName>
    </submittedName>
</protein>
<dbReference type="AlphaFoldDB" id="A0A069B0Y8"/>
<sequence>MKTKGVERKALWKLNIEYSKEVIRWKESKQRFVYQKTCTKR</sequence>
<dbReference type="EMBL" id="LK932324">
    <property type="protein sequence ID" value="CDS82858.1"/>
    <property type="molecule type" value="Genomic_DNA"/>
</dbReference>
<proteinExistence type="predicted"/>
<evidence type="ECO:0000313" key="2">
    <source>
        <dbReference type="EMBL" id="CDT68661.1"/>
    </source>
</evidence>
<accession>A0A069B0Y8</accession>
<gene>
    <name evidence="2" type="ORF">BN1095_640029</name>
    <name evidence="1" type="ORF">BN1097_1190004</name>
</gene>
<name>A0A069B0Y8_CLODI</name>
<evidence type="ECO:0000313" key="1">
    <source>
        <dbReference type="EMBL" id="CDS82858.1"/>
    </source>
</evidence>
<organism evidence="2">
    <name type="scientific">Clostridioides difficile</name>
    <name type="common">Peptoclostridium difficile</name>
    <dbReference type="NCBI Taxonomy" id="1496"/>
    <lineage>
        <taxon>Bacteria</taxon>
        <taxon>Bacillati</taxon>
        <taxon>Bacillota</taxon>
        <taxon>Clostridia</taxon>
        <taxon>Peptostreptococcales</taxon>
        <taxon>Peptostreptococcaceae</taxon>
        <taxon>Clostridioides</taxon>
    </lineage>
</organism>